<dbReference type="EMBL" id="BDQV01000149">
    <property type="protein sequence ID" value="GAY56951.1"/>
    <property type="molecule type" value="Genomic_DNA"/>
</dbReference>
<organism evidence="1 2">
    <name type="scientific">Citrus unshiu</name>
    <name type="common">Satsuma mandarin</name>
    <name type="synonym">Citrus nobilis var. unshiu</name>
    <dbReference type="NCBI Taxonomy" id="55188"/>
    <lineage>
        <taxon>Eukaryota</taxon>
        <taxon>Viridiplantae</taxon>
        <taxon>Streptophyta</taxon>
        <taxon>Embryophyta</taxon>
        <taxon>Tracheophyta</taxon>
        <taxon>Spermatophyta</taxon>
        <taxon>Magnoliopsida</taxon>
        <taxon>eudicotyledons</taxon>
        <taxon>Gunneridae</taxon>
        <taxon>Pentapetalae</taxon>
        <taxon>rosids</taxon>
        <taxon>malvids</taxon>
        <taxon>Sapindales</taxon>
        <taxon>Rutaceae</taxon>
        <taxon>Aurantioideae</taxon>
        <taxon>Citrus</taxon>
    </lineage>
</organism>
<dbReference type="AlphaFoldDB" id="A0A2H5PX98"/>
<feature type="non-terminal residue" evidence="1">
    <location>
        <position position="1"/>
    </location>
</feature>
<proteinExistence type="predicted"/>
<keyword evidence="2" id="KW-1185">Reference proteome</keyword>
<sequence>INTRVLGANYPYSFSHSTQHLKSQIPPLSLHLSFFGFYFVERKGAIGSYAEIEFLAPFPPPLASSILIIIYRYPVIIFPFSENPFSLDTYMLGLLCFLVPLF</sequence>
<protein>
    <submittedName>
        <fullName evidence="1">Uncharacterized protein</fullName>
    </submittedName>
</protein>
<gene>
    <name evidence="1" type="ORF">CUMW_175720</name>
</gene>
<dbReference type="Proteomes" id="UP000236630">
    <property type="component" value="Unassembled WGS sequence"/>
</dbReference>
<name>A0A2H5PX98_CITUN</name>
<comment type="caution">
    <text evidence="1">The sequence shown here is derived from an EMBL/GenBank/DDBJ whole genome shotgun (WGS) entry which is preliminary data.</text>
</comment>
<accession>A0A2H5PX98</accession>
<evidence type="ECO:0000313" key="1">
    <source>
        <dbReference type="EMBL" id="GAY56951.1"/>
    </source>
</evidence>
<reference evidence="1 2" key="1">
    <citation type="journal article" date="2017" name="Front. Genet.">
        <title>Draft sequencing of the heterozygous diploid genome of Satsuma (Citrus unshiu Marc.) using a hybrid assembly approach.</title>
        <authorList>
            <person name="Shimizu T."/>
            <person name="Tanizawa Y."/>
            <person name="Mochizuki T."/>
            <person name="Nagasaki H."/>
            <person name="Yoshioka T."/>
            <person name="Toyoda A."/>
            <person name="Fujiyama A."/>
            <person name="Kaminuma E."/>
            <person name="Nakamura Y."/>
        </authorList>
    </citation>
    <scope>NUCLEOTIDE SEQUENCE [LARGE SCALE GENOMIC DNA]</scope>
    <source>
        <strain evidence="2">cv. Miyagawa wase</strain>
    </source>
</reference>
<evidence type="ECO:0000313" key="2">
    <source>
        <dbReference type="Proteomes" id="UP000236630"/>
    </source>
</evidence>